<organism evidence="4 5">
    <name type="scientific">Cellulomonas aerilata</name>
    <dbReference type="NCBI Taxonomy" id="515326"/>
    <lineage>
        <taxon>Bacteria</taxon>
        <taxon>Bacillati</taxon>
        <taxon>Actinomycetota</taxon>
        <taxon>Actinomycetes</taxon>
        <taxon>Micrococcales</taxon>
        <taxon>Cellulomonadaceae</taxon>
        <taxon>Cellulomonas</taxon>
    </lineage>
</organism>
<dbReference type="GO" id="GO:0016757">
    <property type="term" value="F:glycosyltransferase activity"/>
    <property type="evidence" value="ECO:0007669"/>
    <property type="project" value="UniProtKB-KW"/>
</dbReference>
<dbReference type="Pfam" id="PF13692">
    <property type="entry name" value="Glyco_trans_1_4"/>
    <property type="match status" value="1"/>
</dbReference>
<dbReference type="OrthoDB" id="9801609at2"/>
<keyword evidence="5" id="KW-1185">Reference proteome</keyword>
<name>A0A512DDA4_9CELL</name>
<dbReference type="Pfam" id="PF13439">
    <property type="entry name" value="Glyco_transf_4"/>
    <property type="match status" value="1"/>
</dbReference>
<evidence type="ECO:0000259" key="3">
    <source>
        <dbReference type="Pfam" id="PF13439"/>
    </source>
</evidence>
<dbReference type="PANTHER" id="PTHR46401:SF2">
    <property type="entry name" value="GLYCOSYLTRANSFERASE WBBK-RELATED"/>
    <property type="match status" value="1"/>
</dbReference>
<accession>A0A512DDA4</accession>
<evidence type="ECO:0000313" key="4">
    <source>
        <dbReference type="EMBL" id="GEO34459.1"/>
    </source>
</evidence>
<dbReference type="InterPro" id="IPR028098">
    <property type="entry name" value="Glyco_trans_4-like_N"/>
</dbReference>
<comment type="caution">
    <text evidence="4">The sequence shown here is derived from an EMBL/GenBank/DDBJ whole genome shotgun (WGS) entry which is preliminary data.</text>
</comment>
<sequence length="365" mass="38488">MVVEQLWQPVPGGSGVYIEELLAELATGAHGVDVTGLAARHAGPPPAQPLPPGLAVRHAPLPRTVLYESWQRVGHPRAEAVAGPLDVVHATTWAVPPTRRPLVVTVHDVAFLHDPTHFTARGNAWFRRALERTRRSADAVIVPSQATADDCLAVGLDAARVHVVPHGSRPVPRTAAQVADFRDRTGLGRPYVLWCGTIEPRKNLPVLLRAFASVADRRPDLDLVLVGPAGWGEVPGHPAGLAPDRVRVLGRLSREDLHSAYAGAAAFCFPSVREGFGLPVLEAMQHGLPVVTSAGTACAEVAGGAALLVDPASPADLADALVEATGPAAPDLARRSAERAADFSWRRSAATTADVYRSVAGRRSG</sequence>
<dbReference type="EMBL" id="BJYY01000013">
    <property type="protein sequence ID" value="GEO34459.1"/>
    <property type="molecule type" value="Genomic_DNA"/>
</dbReference>
<keyword evidence="1" id="KW-0328">Glycosyltransferase</keyword>
<dbReference type="CDD" id="cd03809">
    <property type="entry name" value="GT4_MtfB-like"/>
    <property type="match status" value="1"/>
</dbReference>
<evidence type="ECO:0000256" key="1">
    <source>
        <dbReference type="ARBA" id="ARBA00022676"/>
    </source>
</evidence>
<dbReference type="GO" id="GO:0009103">
    <property type="term" value="P:lipopolysaccharide biosynthetic process"/>
    <property type="evidence" value="ECO:0007669"/>
    <property type="project" value="TreeGrafter"/>
</dbReference>
<evidence type="ECO:0000256" key="2">
    <source>
        <dbReference type="ARBA" id="ARBA00022679"/>
    </source>
</evidence>
<feature type="domain" description="Glycosyltransferase subfamily 4-like N-terminal" evidence="3">
    <location>
        <begin position="11"/>
        <end position="167"/>
    </location>
</feature>
<dbReference type="AlphaFoldDB" id="A0A512DDA4"/>
<dbReference type="SUPFAM" id="SSF53756">
    <property type="entry name" value="UDP-Glycosyltransferase/glycogen phosphorylase"/>
    <property type="match status" value="1"/>
</dbReference>
<reference evidence="4 5" key="1">
    <citation type="submission" date="2019-07" db="EMBL/GenBank/DDBJ databases">
        <title>Whole genome shotgun sequence of Cellulomonas aerilata NBRC 106308.</title>
        <authorList>
            <person name="Hosoyama A."/>
            <person name="Uohara A."/>
            <person name="Ohji S."/>
            <person name="Ichikawa N."/>
        </authorList>
    </citation>
    <scope>NUCLEOTIDE SEQUENCE [LARGE SCALE GENOMIC DNA]</scope>
    <source>
        <strain evidence="4 5">NBRC 106308</strain>
    </source>
</reference>
<protein>
    <submittedName>
        <fullName evidence="4">Glycosyl transferase</fullName>
    </submittedName>
</protein>
<gene>
    <name evidence="4" type="ORF">CAE01nite_21840</name>
</gene>
<dbReference type="PANTHER" id="PTHR46401">
    <property type="entry name" value="GLYCOSYLTRANSFERASE WBBK-RELATED"/>
    <property type="match status" value="1"/>
</dbReference>
<keyword evidence="2 4" id="KW-0808">Transferase</keyword>
<proteinExistence type="predicted"/>
<evidence type="ECO:0000313" key="5">
    <source>
        <dbReference type="Proteomes" id="UP000321181"/>
    </source>
</evidence>
<dbReference type="Proteomes" id="UP000321181">
    <property type="component" value="Unassembled WGS sequence"/>
</dbReference>
<dbReference type="Gene3D" id="3.40.50.2000">
    <property type="entry name" value="Glycogen Phosphorylase B"/>
    <property type="match status" value="2"/>
</dbReference>